<reference evidence="1 2" key="1">
    <citation type="submission" date="2016-10" db="EMBL/GenBank/DDBJ databases">
        <authorList>
            <person name="de Groot N.N."/>
        </authorList>
    </citation>
    <scope>NUCLEOTIDE SEQUENCE [LARGE SCALE GENOMIC DNA]</scope>
    <source>
        <strain evidence="1 2">47C3B</strain>
    </source>
</reference>
<evidence type="ECO:0000313" key="1">
    <source>
        <dbReference type="EMBL" id="SDE95272.1"/>
    </source>
</evidence>
<dbReference type="AlphaFoldDB" id="A0A1G7H4C4"/>
<dbReference type="EMBL" id="FNAI01000011">
    <property type="protein sequence ID" value="SDE95272.1"/>
    <property type="molecule type" value="Genomic_DNA"/>
</dbReference>
<proteinExistence type="predicted"/>
<keyword evidence="2" id="KW-1185">Reference proteome</keyword>
<organism evidence="1 2">
    <name type="scientific">Mucilaginibacter pineti</name>
    <dbReference type="NCBI Taxonomy" id="1391627"/>
    <lineage>
        <taxon>Bacteria</taxon>
        <taxon>Pseudomonadati</taxon>
        <taxon>Bacteroidota</taxon>
        <taxon>Sphingobacteriia</taxon>
        <taxon>Sphingobacteriales</taxon>
        <taxon>Sphingobacteriaceae</taxon>
        <taxon>Mucilaginibacter</taxon>
    </lineage>
</organism>
<accession>A0A1G7H4C4</accession>
<protein>
    <submittedName>
        <fullName evidence="1">Uncharacterized protein</fullName>
    </submittedName>
</protein>
<evidence type="ECO:0000313" key="2">
    <source>
        <dbReference type="Proteomes" id="UP000199072"/>
    </source>
</evidence>
<name>A0A1G7H4C4_9SPHI</name>
<gene>
    <name evidence="1" type="ORF">SAMN05216464_11154</name>
</gene>
<sequence length="91" mass="10409">MVQSNTFSDNDDMNFYNRHFDFFFAYTEPLSEIRQVINRLVSTVLRVLFVFHNLWTVVRQAGLTPNLLNYLISGFNCVSGEGLTSGGYSSD</sequence>
<dbReference type="Proteomes" id="UP000199072">
    <property type="component" value="Unassembled WGS sequence"/>
</dbReference>